<comment type="caution">
    <text evidence="1">The sequence shown here is derived from an EMBL/GenBank/DDBJ whole genome shotgun (WGS) entry which is preliminary data.</text>
</comment>
<proteinExistence type="predicted"/>
<dbReference type="Proteomes" id="UP000681720">
    <property type="component" value="Unassembled WGS sequence"/>
</dbReference>
<reference evidence="1" key="1">
    <citation type="submission" date="2021-02" db="EMBL/GenBank/DDBJ databases">
        <authorList>
            <person name="Nowell W R."/>
        </authorList>
    </citation>
    <scope>NUCLEOTIDE SEQUENCE</scope>
</reference>
<gene>
    <name evidence="2" type="ORF">BYL167_LOCUS46951</name>
    <name evidence="1" type="ORF">CJN711_LOCUS14933</name>
    <name evidence="3" type="ORF">GIL414_LOCUS54677</name>
</gene>
<accession>A0A815AS73</accession>
<dbReference type="Gene3D" id="2.60.120.920">
    <property type="match status" value="1"/>
</dbReference>
<name>A0A815AS73_9BILA</name>
<dbReference type="Proteomes" id="UP000681967">
    <property type="component" value="Unassembled WGS sequence"/>
</dbReference>
<feature type="non-terminal residue" evidence="1">
    <location>
        <position position="61"/>
    </location>
</feature>
<dbReference type="EMBL" id="CAJOBJ010192224">
    <property type="protein sequence ID" value="CAF4957897.1"/>
    <property type="molecule type" value="Genomic_DNA"/>
</dbReference>
<evidence type="ECO:0000313" key="4">
    <source>
        <dbReference type="Proteomes" id="UP000663855"/>
    </source>
</evidence>
<dbReference type="Proteomes" id="UP000663855">
    <property type="component" value="Unassembled WGS sequence"/>
</dbReference>
<evidence type="ECO:0000313" key="1">
    <source>
        <dbReference type="EMBL" id="CAF1259986.1"/>
    </source>
</evidence>
<evidence type="ECO:0000313" key="3">
    <source>
        <dbReference type="EMBL" id="CAF4957897.1"/>
    </source>
</evidence>
<dbReference type="InterPro" id="IPR043136">
    <property type="entry name" value="B30.2/SPRY_sf"/>
</dbReference>
<dbReference type="EMBL" id="CAJOBH010133858">
    <property type="protein sequence ID" value="CAF4772008.1"/>
    <property type="molecule type" value="Genomic_DNA"/>
</dbReference>
<dbReference type="AlphaFoldDB" id="A0A815AS73"/>
<evidence type="ECO:0000313" key="2">
    <source>
        <dbReference type="EMBL" id="CAF4772008.1"/>
    </source>
</evidence>
<organism evidence="1 4">
    <name type="scientific">Rotaria magnacalcarata</name>
    <dbReference type="NCBI Taxonomy" id="392030"/>
    <lineage>
        <taxon>Eukaryota</taxon>
        <taxon>Metazoa</taxon>
        <taxon>Spiralia</taxon>
        <taxon>Gnathifera</taxon>
        <taxon>Rotifera</taxon>
        <taxon>Eurotatoria</taxon>
        <taxon>Bdelloidea</taxon>
        <taxon>Philodinida</taxon>
        <taxon>Philodinidae</taxon>
        <taxon>Rotaria</taxon>
    </lineage>
</organism>
<sequence>MVRLNIIFSYRNNLRCLGKDPGHAFDIPRPLQEHTFFAHVCLKSTDVRVNLGAEPFKGTPV</sequence>
<dbReference type="EMBL" id="CAJNOV010006790">
    <property type="protein sequence ID" value="CAF1259986.1"/>
    <property type="molecule type" value="Genomic_DNA"/>
</dbReference>
<protein>
    <submittedName>
        <fullName evidence="1">Uncharacterized protein</fullName>
    </submittedName>
</protein>